<sequence length="116" mass="13510">MASRKTMLEEIINEINKKEKALDDSLKTDDFGTFSKLLEERFELLKQLEPFKTETSVKNIIENILKKDSERSKSIEEKMKKIKGDQFNVQVSKKAMKKGYLKVEESLSRHKINKSG</sequence>
<organism evidence="1 2">
    <name type="scientific">Petrotoga olearia DSM 13574</name>
    <dbReference type="NCBI Taxonomy" id="1122955"/>
    <lineage>
        <taxon>Bacteria</taxon>
        <taxon>Thermotogati</taxon>
        <taxon>Thermotogota</taxon>
        <taxon>Thermotogae</taxon>
        <taxon>Petrotogales</taxon>
        <taxon>Petrotogaceae</taxon>
        <taxon>Petrotoga</taxon>
    </lineage>
</organism>
<accession>A0A2K1NYJ6</accession>
<dbReference type="AlphaFoldDB" id="A0A2K1NYJ6"/>
<dbReference type="Gene3D" id="6.10.250.50">
    <property type="match status" value="1"/>
</dbReference>
<dbReference type="Proteomes" id="UP000236434">
    <property type="component" value="Unassembled WGS sequence"/>
</dbReference>
<dbReference type="InterPro" id="IPR037285">
    <property type="entry name" value="TM0693-like_sf"/>
</dbReference>
<dbReference type="OrthoDB" id="47748at2"/>
<dbReference type="RefSeq" id="WP_103067442.1">
    <property type="nucleotide sequence ID" value="NZ_AZRL01000021.1"/>
</dbReference>
<gene>
    <name evidence="1" type="ORF">X929_07955</name>
</gene>
<dbReference type="EMBL" id="AZRL01000021">
    <property type="protein sequence ID" value="PNR95591.1"/>
    <property type="molecule type" value="Genomic_DNA"/>
</dbReference>
<reference evidence="1 2" key="1">
    <citation type="submission" date="2013-12" db="EMBL/GenBank/DDBJ databases">
        <title>Comparative genomics of Petrotoga isolates.</title>
        <authorList>
            <person name="Nesbo C.L."/>
            <person name="Charchuk R."/>
            <person name="Chow K."/>
        </authorList>
    </citation>
    <scope>NUCLEOTIDE SEQUENCE [LARGE SCALE GENOMIC DNA]</scope>
    <source>
        <strain evidence="1 2">DSM 13574</strain>
    </source>
</reference>
<name>A0A2K1NYJ6_9BACT</name>
<dbReference type="SUPFAM" id="SSF140560">
    <property type="entry name" value="TM0693-like"/>
    <property type="match status" value="1"/>
</dbReference>
<evidence type="ECO:0000313" key="2">
    <source>
        <dbReference type="Proteomes" id="UP000236434"/>
    </source>
</evidence>
<proteinExistence type="predicted"/>
<protein>
    <submittedName>
        <fullName evidence="1">Uncharacterized protein</fullName>
    </submittedName>
</protein>
<evidence type="ECO:0000313" key="1">
    <source>
        <dbReference type="EMBL" id="PNR95591.1"/>
    </source>
</evidence>
<comment type="caution">
    <text evidence="1">The sequence shown here is derived from an EMBL/GenBank/DDBJ whole genome shotgun (WGS) entry which is preliminary data.</text>
</comment>